<evidence type="ECO:0000313" key="2">
    <source>
        <dbReference type="EMBL" id="KAL0070845.1"/>
    </source>
</evidence>
<organism evidence="2 3">
    <name type="scientific">Marasmius tenuissimus</name>
    <dbReference type="NCBI Taxonomy" id="585030"/>
    <lineage>
        <taxon>Eukaryota</taxon>
        <taxon>Fungi</taxon>
        <taxon>Dikarya</taxon>
        <taxon>Basidiomycota</taxon>
        <taxon>Agaricomycotina</taxon>
        <taxon>Agaricomycetes</taxon>
        <taxon>Agaricomycetidae</taxon>
        <taxon>Agaricales</taxon>
        <taxon>Marasmiineae</taxon>
        <taxon>Marasmiaceae</taxon>
        <taxon>Marasmius</taxon>
    </lineage>
</organism>
<gene>
    <name evidence="2" type="ORF">AAF712_002066</name>
</gene>
<name>A0ABR3AA67_9AGAR</name>
<sequence>MSKYNHGPTVEELIHRLDNDPQLSEPSHKRESQPHDPCLLARLPSTGTLLFLIPLLKLQSLPEAFIQRDVEEAISKATLRQLRRSPTPPTPQDDIDSEETAEEEDTAERERRPSNASVTSSSSIRSLKQLLKQKDTAKTHVSWKEPQPFEVLRAVEQKDIVYLMEIRDRAFHLLLRKWGDVTPLLHAMRIGNSHKEVAIVLLGAFSRYINYLDESDLQKPKTKTLLKALRANLKLAIDFGLSKSQSDLTASFMQTLIMSEGDRWVNSRISDVSLALKAGTSGEPVRLAETAVRKFATRELGKAELIATLED</sequence>
<keyword evidence="3" id="KW-1185">Reference proteome</keyword>
<evidence type="ECO:0000256" key="1">
    <source>
        <dbReference type="SAM" id="MobiDB-lite"/>
    </source>
</evidence>
<comment type="caution">
    <text evidence="2">The sequence shown here is derived from an EMBL/GenBank/DDBJ whole genome shotgun (WGS) entry which is preliminary data.</text>
</comment>
<feature type="compositionally biased region" description="Polar residues" evidence="1">
    <location>
        <begin position="114"/>
        <end position="124"/>
    </location>
</feature>
<accession>A0ABR3AA67</accession>
<feature type="compositionally biased region" description="Acidic residues" evidence="1">
    <location>
        <begin position="93"/>
        <end position="107"/>
    </location>
</feature>
<dbReference type="EMBL" id="JBBXMP010000005">
    <property type="protein sequence ID" value="KAL0070845.1"/>
    <property type="molecule type" value="Genomic_DNA"/>
</dbReference>
<dbReference type="Proteomes" id="UP001437256">
    <property type="component" value="Unassembled WGS sequence"/>
</dbReference>
<feature type="region of interest" description="Disordered" evidence="1">
    <location>
        <begin position="79"/>
        <end position="124"/>
    </location>
</feature>
<reference evidence="2 3" key="1">
    <citation type="submission" date="2024-05" db="EMBL/GenBank/DDBJ databases">
        <title>A draft genome resource for the thread blight pathogen Marasmius tenuissimus strain MS-2.</title>
        <authorList>
            <person name="Yulfo-Soto G.E."/>
            <person name="Baruah I.K."/>
            <person name="Amoako-Attah I."/>
            <person name="Bukari Y."/>
            <person name="Meinhardt L.W."/>
            <person name="Bailey B.A."/>
            <person name="Cohen S.P."/>
        </authorList>
    </citation>
    <scope>NUCLEOTIDE SEQUENCE [LARGE SCALE GENOMIC DNA]</scope>
    <source>
        <strain evidence="2 3">MS-2</strain>
    </source>
</reference>
<evidence type="ECO:0000313" key="3">
    <source>
        <dbReference type="Proteomes" id="UP001437256"/>
    </source>
</evidence>
<proteinExistence type="predicted"/>
<protein>
    <submittedName>
        <fullName evidence="2">Uncharacterized protein</fullName>
    </submittedName>
</protein>